<dbReference type="OrthoDB" id="735686at2759"/>
<evidence type="ECO:0000313" key="2">
    <source>
        <dbReference type="EMBL" id="KAF7817427.1"/>
    </source>
</evidence>
<proteinExistence type="inferred from homology"/>
<keyword evidence="2" id="KW-0121">Carboxypeptidase</keyword>
<gene>
    <name evidence="2" type="ORF">G2W53_031396</name>
</gene>
<dbReference type="Pfam" id="PF00450">
    <property type="entry name" value="Peptidase_S10"/>
    <property type="match status" value="1"/>
</dbReference>
<dbReference type="AlphaFoldDB" id="A0A834TAP4"/>
<comment type="similarity">
    <text evidence="1">Belongs to the peptidase S10 family.</text>
</comment>
<accession>A0A834TAP4</accession>
<dbReference type="EMBL" id="JAAIUW010000009">
    <property type="protein sequence ID" value="KAF7817427.1"/>
    <property type="molecule type" value="Genomic_DNA"/>
</dbReference>
<dbReference type="GO" id="GO:0016747">
    <property type="term" value="F:acyltransferase activity, transferring groups other than amino-acyl groups"/>
    <property type="evidence" value="ECO:0007669"/>
    <property type="project" value="TreeGrafter"/>
</dbReference>
<dbReference type="PANTHER" id="PTHR11802">
    <property type="entry name" value="SERINE PROTEASE FAMILY S10 SERINE CARBOXYPEPTIDASE"/>
    <property type="match status" value="1"/>
</dbReference>
<keyword evidence="3" id="KW-1185">Reference proteome</keyword>
<dbReference type="InterPro" id="IPR001563">
    <property type="entry name" value="Peptidase_S10"/>
</dbReference>
<comment type="caution">
    <text evidence="2">The sequence shown here is derived from an EMBL/GenBank/DDBJ whole genome shotgun (WGS) entry which is preliminary data.</text>
</comment>
<dbReference type="FunFam" id="3.40.50.12670:FF:000002">
    <property type="entry name" value="Carboxypeptidase"/>
    <property type="match status" value="1"/>
</dbReference>
<dbReference type="GO" id="GO:0006508">
    <property type="term" value="P:proteolysis"/>
    <property type="evidence" value="ECO:0007669"/>
    <property type="project" value="InterPro"/>
</dbReference>
<dbReference type="InterPro" id="IPR029058">
    <property type="entry name" value="AB_hydrolase_fold"/>
</dbReference>
<protein>
    <submittedName>
        <fullName evidence="2">Putative serine carboxypeptidase-like 52</fullName>
    </submittedName>
</protein>
<evidence type="ECO:0000256" key="1">
    <source>
        <dbReference type="ARBA" id="ARBA00009431"/>
    </source>
</evidence>
<organism evidence="2 3">
    <name type="scientific">Senna tora</name>
    <dbReference type="NCBI Taxonomy" id="362788"/>
    <lineage>
        <taxon>Eukaryota</taxon>
        <taxon>Viridiplantae</taxon>
        <taxon>Streptophyta</taxon>
        <taxon>Embryophyta</taxon>
        <taxon>Tracheophyta</taxon>
        <taxon>Spermatophyta</taxon>
        <taxon>Magnoliopsida</taxon>
        <taxon>eudicotyledons</taxon>
        <taxon>Gunneridae</taxon>
        <taxon>Pentapetalae</taxon>
        <taxon>rosids</taxon>
        <taxon>fabids</taxon>
        <taxon>Fabales</taxon>
        <taxon>Fabaceae</taxon>
        <taxon>Caesalpinioideae</taxon>
        <taxon>Cassia clade</taxon>
        <taxon>Senna</taxon>
    </lineage>
</organism>
<dbReference type="PANTHER" id="PTHR11802:SF29">
    <property type="entry name" value="SERINE CARBOXYPEPTIDASE-LIKE 19"/>
    <property type="match status" value="1"/>
</dbReference>
<dbReference type="GO" id="GO:0019748">
    <property type="term" value="P:secondary metabolic process"/>
    <property type="evidence" value="ECO:0007669"/>
    <property type="project" value="TreeGrafter"/>
</dbReference>
<dbReference type="SUPFAM" id="SSF53474">
    <property type="entry name" value="alpha/beta-Hydrolases"/>
    <property type="match status" value="1"/>
</dbReference>
<keyword evidence="2" id="KW-0378">Hydrolase</keyword>
<dbReference type="Proteomes" id="UP000634136">
    <property type="component" value="Unassembled WGS sequence"/>
</dbReference>
<reference evidence="2" key="1">
    <citation type="submission" date="2020-09" db="EMBL/GenBank/DDBJ databases">
        <title>Genome-Enabled Discovery of Anthraquinone Biosynthesis in Senna tora.</title>
        <authorList>
            <person name="Kang S.-H."/>
            <person name="Pandey R.P."/>
            <person name="Lee C.-M."/>
            <person name="Sim J.-S."/>
            <person name="Jeong J.-T."/>
            <person name="Choi B.-S."/>
            <person name="Jung M."/>
            <person name="Ginzburg D."/>
            <person name="Zhao K."/>
            <person name="Won S.Y."/>
            <person name="Oh T.-J."/>
            <person name="Yu Y."/>
            <person name="Kim N.-H."/>
            <person name="Lee O.R."/>
            <person name="Lee T.-H."/>
            <person name="Bashyal P."/>
            <person name="Kim T.-S."/>
            <person name="Lee W.-H."/>
            <person name="Kawkins C."/>
            <person name="Kim C.-K."/>
            <person name="Kim J.S."/>
            <person name="Ahn B.O."/>
            <person name="Rhee S.Y."/>
            <person name="Sohng J.K."/>
        </authorList>
    </citation>
    <scope>NUCLEOTIDE SEQUENCE</scope>
    <source>
        <tissue evidence="2">Leaf</tissue>
    </source>
</reference>
<keyword evidence="2" id="KW-0645">Protease</keyword>
<evidence type="ECO:0000313" key="3">
    <source>
        <dbReference type="Proteomes" id="UP000634136"/>
    </source>
</evidence>
<dbReference type="Gene3D" id="3.40.50.12670">
    <property type="match status" value="1"/>
</dbReference>
<name>A0A834TAP4_9FABA</name>
<dbReference type="GO" id="GO:0004185">
    <property type="term" value="F:serine-type carboxypeptidase activity"/>
    <property type="evidence" value="ECO:0007669"/>
    <property type="project" value="InterPro"/>
</dbReference>
<sequence length="135" mass="15489">MDAKQASIGKWERCFQTNYTKEINSSIPFHVELSSKGYRALVYRLKDADAFCDGSGDHDLIVPFCGTEAWIRSLNYSIVDEWRPWLVQSQIAGYTRTYSNGMTYATVKGGGHTAPEYKPRECFAMFERWISQKPL</sequence>